<dbReference type="EMBL" id="CU633871">
    <property type="protein sequence ID" value="CAP65272.1"/>
    <property type="molecule type" value="Genomic_DNA"/>
</dbReference>
<evidence type="ECO:0000313" key="3">
    <source>
        <dbReference type="Proteomes" id="UP000001197"/>
    </source>
</evidence>
<proteinExistence type="predicted"/>
<protein>
    <submittedName>
        <fullName evidence="1">Podospora anserina S mat+ genomic DNA chromosome 5, supercontig 5</fullName>
    </submittedName>
</protein>
<name>B2AMS5_PODAN</name>
<dbReference type="KEGG" id="pan:PODANSg2387"/>
<reference evidence="1 3" key="1">
    <citation type="journal article" date="2008" name="Genome Biol.">
        <title>The genome sequence of the model ascomycete fungus Podospora anserina.</title>
        <authorList>
            <person name="Espagne E."/>
            <person name="Lespinet O."/>
            <person name="Malagnac F."/>
            <person name="Da Silva C."/>
            <person name="Jaillon O."/>
            <person name="Porcel B.M."/>
            <person name="Couloux A."/>
            <person name="Aury J.-M."/>
            <person name="Segurens B."/>
            <person name="Poulain J."/>
            <person name="Anthouard V."/>
            <person name="Grossetete S."/>
            <person name="Khalili H."/>
            <person name="Coppin E."/>
            <person name="Dequard-Chablat M."/>
            <person name="Picard M."/>
            <person name="Contamine V."/>
            <person name="Arnaise S."/>
            <person name="Bourdais A."/>
            <person name="Berteaux-Lecellier V."/>
            <person name="Gautheret D."/>
            <person name="de Vries R.P."/>
            <person name="Battaglia E."/>
            <person name="Coutinho P.M."/>
            <person name="Danchin E.G.J."/>
            <person name="Henrissat B."/>
            <person name="El Khoury R."/>
            <person name="Sainsard-Chanet A."/>
            <person name="Boivin A."/>
            <person name="Pinan-Lucarre B."/>
            <person name="Sellem C.H."/>
            <person name="Debuchy R."/>
            <person name="Wincker P."/>
            <person name="Weissenbach J."/>
            <person name="Silar P."/>
        </authorList>
    </citation>
    <scope>NUCLEOTIDE SEQUENCE [LARGE SCALE GENOMIC DNA]</scope>
    <source>
        <strain evidence="3">S / ATCC MYA-4624 / DSM 980 / FGSC 10383</strain>
        <strain evidence="1">S mat+</strain>
    </source>
</reference>
<evidence type="ECO:0000313" key="2">
    <source>
        <dbReference type="EMBL" id="CDP29483.1"/>
    </source>
</evidence>
<dbReference type="EMBL" id="FO904940">
    <property type="protein sequence ID" value="CDP29483.1"/>
    <property type="molecule type" value="Genomic_DNA"/>
</dbReference>
<dbReference type="VEuPathDB" id="FungiDB:PODANS_5_5050"/>
<dbReference type="Proteomes" id="UP000001197">
    <property type="component" value="Chromosome 5"/>
</dbReference>
<accession>B2AMS5</accession>
<evidence type="ECO:0000313" key="1">
    <source>
        <dbReference type="EMBL" id="CAP65272.1"/>
    </source>
</evidence>
<reference evidence="1" key="2">
    <citation type="submission" date="2008-07" db="EMBL/GenBank/DDBJ databases">
        <authorList>
            <person name="Genoscope - CEA"/>
        </authorList>
    </citation>
    <scope>NUCLEOTIDE SEQUENCE</scope>
    <source>
        <strain evidence="1">S mat+</strain>
    </source>
</reference>
<dbReference type="GeneID" id="6189483"/>
<organism evidence="1">
    <name type="scientific">Podospora anserina (strain S / ATCC MYA-4624 / DSM 980 / FGSC 10383)</name>
    <name type="common">Pleurage anserina</name>
    <dbReference type="NCBI Taxonomy" id="515849"/>
    <lineage>
        <taxon>Eukaryota</taxon>
        <taxon>Fungi</taxon>
        <taxon>Dikarya</taxon>
        <taxon>Ascomycota</taxon>
        <taxon>Pezizomycotina</taxon>
        <taxon>Sordariomycetes</taxon>
        <taxon>Sordariomycetidae</taxon>
        <taxon>Sordariales</taxon>
        <taxon>Podosporaceae</taxon>
        <taxon>Podospora</taxon>
        <taxon>Podospora anserina</taxon>
    </lineage>
</organism>
<dbReference type="HOGENOM" id="CLU_3224809_0_0_1"/>
<dbReference type="RefSeq" id="XP_001905362.1">
    <property type="nucleotide sequence ID" value="XM_001905327.1"/>
</dbReference>
<sequence length="44" mass="5063">MEGCKIHSDPETCSECLITIHQRWFCKIPIQMLYTSFGGCNELV</sequence>
<dbReference type="AlphaFoldDB" id="B2AMS5"/>
<reference evidence="2" key="4">
    <citation type="submission" date="2015-04" db="EMBL/GenBank/DDBJ databases">
        <title>Maintaining two mating types: Structure of the mating type locus and its role in heterokaryosis in Podospora anserina.</title>
        <authorList>
            <person name="Grognet P."/>
            <person name="Bidard F."/>
            <person name="Kuchly C."/>
            <person name="Chan Ho Tong L."/>
            <person name="Coppin E."/>
            <person name="Ait Benkhali J."/>
            <person name="Couloux A."/>
            <person name="Wincker P."/>
            <person name="Debuchy R."/>
            <person name="Silar P."/>
        </authorList>
    </citation>
    <scope>NUCLEOTIDE SEQUENCE</scope>
</reference>
<reference evidence="3" key="3">
    <citation type="journal article" date="2014" name="Genetics">
        <title>Maintaining two mating types: Structure of the mating type locus and its role in heterokaryosis in Podospora anserina.</title>
        <authorList>
            <person name="Grognet P."/>
            <person name="Bidard F."/>
            <person name="Kuchly C."/>
            <person name="Tong L.C.H."/>
            <person name="Coppin E."/>
            <person name="Benkhali J.A."/>
            <person name="Couloux A."/>
            <person name="Wincker P."/>
            <person name="Debuchy R."/>
            <person name="Silar P."/>
        </authorList>
    </citation>
    <scope>GENOME REANNOTATION</scope>
    <source>
        <strain evidence="3">S / ATCC MYA-4624 / DSM 980 / FGSC 10383</strain>
    </source>
</reference>
<gene>
    <name evidence="1" type="ORF">PODANS_5_5050</name>
</gene>
<keyword evidence="3" id="KW-1185">Reference proteome</keyword>